<dbReference type="OrthoDB" id="1030341at2"/>
<dbReference type="RefSeq" id="WP_026991802.1">
    <property type="nucleotide sequence ID" value="NZ_JRLY01000004.1"/>
</dbReference>
<dbReference type="InterPro" id="IPR032787">
    <property type="entry name" value="Prok-E2_D"/>
</dbReference>
<comment type="caution">
    <text evidence="1">The sequence shown here is derived from an EMBL/GenBank/DDBJ whole genome shotgun (WGS) entry which is preliminary data.</text>
</comment>
<dbReference type="eggNOG" id="ENOG502ZANB">
    <property type="taxonomic scope" value="Bacteria"/>
</dbReference>
<reference evidence="1 2" key="1">
    <citation type="submission" date="2013-09" db="EMBL/GenBank/DDBJ databases">
        <authorList>
            <person name="Zeng Z."/>
            <person name="Chen C."/>
        </authorList>
    </citation>
    <scope>NUCLEOTIDE SEQUENCE [LARGE SCALE GENOMIC DNA]</scope>
    <source>
        <strain evidence="1 2">WB 4.1-42</strain>
    </source>
</reference>
<organism evidence="1 2">
    <name type="scientific">Flavobacterium subsaxonicum WB 4.1-42 = DSM 21790</name>
    <dbReference type="NCBI Taxonomy" id="1121898"/>
    <lineage>
        <taxon>Bacteria</taxon>
        <taxon>Pseudomonadati</taxon>
        <taxon>Bacteroidota</taxon>
        <taxon>Flavobacteriia</taxon>
        <taxon>Flavobacteriales</taxon>
        <taxon>Flavobacteriaceae</taxon>
        <taxon>Flavobacterium</taxon>
    </lineage>
</organism>
<dbReference type="AlphaFoldDB" id="A0A0A2MZI7"/>
<accession>A0A0A2MZI7</accession>
<gene>
    <name evidence="1" type="ORF">Q766_06545</name>
</gene>
<dbReference type="Pfam" id="PF14460">
    <property type="entry name" value="Prok-E2_D"/>
    <property type="match status" value="1"/>
</dbReference>
<name>A0A0A2MZI7_9FLAO</name>
<evidence type="ECO:0000313" key="1">
    <source>
        <dbReference type="EMBL" id="KGO93620.1"/>
    </source>
</evidence>
<sequence length="238" mass="26795">MKNITDNFGTMYTPVKALVVFQKNDPQGSTYIESYDMNANGYPVNAHPLSLTESAALANALDTSDELRRNFLKPLGLLPKNVLYINPDYDGYALWYTPAMEVALFFLDKLAIPNGKAAIPPLIWKASKKELYIFAMDGVEAIEEQTPLYRAPFFNIYDDGRVCMGTVSVDVRPDCLLQEFMQLWESYFFNSYFSHLLGGKSPVRGNIIQLWQSLIGSGKAFPIPELVKNGRTLKKLLS</sequence>
<evidence type="ECO:0000313" key="2">
    <source>
        <dbReference type="Proteomes" id="UP000030111"/>
    </source>
</evidence>
<dbReference type="STRING" id="1121898.GCA_000422725_00338"/>
<protein>
    <submittedName>
        <fullName evidence="1">PRTRC system protein B</fullName>
    </submittedName>
</protein>
<dbReference type="Proteomes" id="UP000030111">
    <property type="component" value="Unassembled WGS sequence"/>
</dbReference>
<keyword evidence="2" id="KW-1185">Reference proteome</keyword>
<proteinExistence type="predicted"/>
<dbReference type="EMBL" id="JRLY01000004">
    <property type="protein sequence ID" value="KGO93620.1"/>
    <property type="molecule type" value="Genomic_DNA"/>
</dbReference>